<comment type="caution">
    <text evidence="2">The sequence shown here is derived from an EMBL/GenBank/DDBJ whole genome shotgun (WGS) entry which is preliminary data.</text>
</comment>
<evidence type="ECO:0000313" key="2">
    <source>
        <dbReference type="EMBL" id="KAG9350334.1"/>
    </source>
</evidence>
<dbReference type="AlphaFoldDB" id="A0A8T2PCQ9"/>
<name>A0A8T2PCQ9_9TELE</name>
<evidence type="ECO:0000256" key="1">
    <source>
        <dbReference type="SAM" id="MobiDB-lite"/>
    </source>
</evidence>
<dbReference type="Proteomes" id="UP000824540">
    <property type="component" value="Unassembled WGS sequence"/>
</dbReference>
<accession>A0A8T2PCQ9</accession>
<dbReference type="EMBL" id="JAFBMS010000008">
    <property type="protein sequence ID" value="KAG9350334.1"/>
    <property type="molecule type" value="Genomic_DNA"/>
</dbReference>
<protein>
    <submittedName>
        <fullName evidence="2">Uncharacterized protein</fullName>
    </submittedName>
</protein>
<proteinExistence type="predicted"/>
<keyword evidence="3" id="KW-1185">Reference proteome</keyword>
<feature type="region of interest" description="Disordered" evidence="1">
    <location>
        <begin position="1"/>
        <end position="28"/>
    </location>
</feature>
<feature type="compositionally biased region" description="Polar residues" evidence="1">
    <location>
        <begin position="17"/>
        <end position="28"/>
    </location>
</feature>
<gene>
    <name evidence="2" type="ORF">JZ751_026688</name>
</gene>
<evidence type="ECO:0000313" key="3">
    <source>
        <dbReference type="Proteomes" id="UP000824540"/>
    </source>
</evidence>
<reference evidence="2" key="1">
    <citation type="thesis" date="2021" institute="BYU ScholarsArchive" country="Provo, UT, USA">
        <title>Applications of and Algorithms for Genome Assembly and Genomic Analyses with an Emphasis on Marine Teleosts.</title>
        <authorList>
            <person name="Pickett B.D."/>
        </authorList>
    </citation>
    <scope>NUCLEOTIDE SEQUENCE</scope>
    <source>
        <strain evidence="2">HI-2016</strain>
    </source>
</reference>
<sequence length="61" mass="6533">MRRSHCLSNPGFHLRSPGQSTSGQDLIPPSTSFSLFAKSFVIVKMASSQQEPSPSDRTGGP</sequence>
<organism evidence="2 3">
    <name type="scientific">Albula glossodonta</name>
    <name type="common">roundjaw bonefish</name>
    <dbReference type="NCBI Taxonomy" id="121402"/>
    <lineage>
        <taxon>Eukaryota</taxon>
        <taxon>Metazoa</taxon>
        <taxon>Chordata</taxon>
        <taxon>Craniata</taxon>
        <taxon>Vertebrata</taxon>
        <taxon>Euteleostomi</taxon>
        <taxon>Actinopterygii</taxon>
        <taxon>Neopterygii</taxon>
        <taxon>Teleostei</taxon>
        <taxon>Albuliformes</taxon>
        <taxon>Albulidae</taxon>
        <taxon>Albula</taxon>
    </lineage>
</organism>